<dbReference type="EMBL" id="CM042049">
    <property type="protein sequence ID" value="KAI3747910.1"/>
    <property type="molecule type" value="Genomic_DNA"/>
</dbReference>
<comment type="caution">
    <text evidence="1">The sequence shown here is derived from an EMBL/GenBank/DDBJ whole genome shotgun (WGS) entry which is preliminary data.</text>
</comment>
<evidence type="ECO:0000313" key="2">
    <source>
        <dbReference type="Proteomes" id="UP001055879"/>
    </source>
</evidence>
<organism evidence="1 2">
    <name type="scientific">Arctium lappa</name>
    <name type="common">Greater burdock</name>
    <name type="synonym">Lappa major</name>
    <dbReference type="NCBI Taxonomy" id="4217"/>
    <lineage>
        <taxon>Eukaryota</taxon>
        <taxon>Viridiplantae</taxon>
        <taxon>Streptophyta</taxon>
        <taxon>Embryophyta</taxon>
        <taxon>Tracheophyta</taxon>
        <taxon>Spermatophyta</taxon>
        <taxon>Magnoliopsida</taxon>
        <taxon>eudicotyledons</taxon>
        <taxon>Gunneridae</taxon>
        <taxon>Pentapetalae</taxon>
        <taxon>asterids</taxon>
        <taxon>campanulids</taxon>
        <taxon>Asterales</taxon>
        <taxon>Asteraceae</taxon>
        <taxon>Carduoideae</taxon>
        <taxon>Cardueae</taxon>
        <taxon>Arctiinae</taxon>
        <taxon>Arctium</taxon>
    </lineage>
</organism>
<gene>
    <name evidence="1" type="ORF">L6452_10642</name>
</gene>
<protein>
    <submittedName>
        <fullName evidence="1">Uncharacterized protein</fullName>
    </submittedName>
</protein>
<reference evidence="1 2" key="2">
    <citation type="journal article" date="2022" name="Mol. Ecol. Resour.">
        <title>The genomes of chicory, endive, great burdock and yacon provide insights into Asteraceae paleo-polyploidization history and plant inulin production.</title>
        <authorList>
            <person name="Fan W."/>
            <person name="Wang S."/>
            <person name="Wang H."/>
            <person name="Wang A."/>
            <person name="Jiang F."/>
            <person name="Liu H."/>
            <person name="Zhao H."/>
            <person name="Xu D."/>
            <person name="Zhang Y."/>
        </authorList>
    </citation>
    <scope>NUCLEOTIDE SEQUENCE [LARGE SCALE GENOMIC DNA]</scope>
    <source>
        <strain evidence="2">cv. Niubang</strain>
    </source>
</reference>
<reference evidence="2" key="1">
    <citation type="journal article" date="2022" name="Mol. Ecol. Resour.">
        <title>The genomes of chicory, endive, great burdock and yacon provide insights into Asteraceae palaeo-polyploidization history and plant inulin production.</title>
        <authorList>
            <person name="Fan W."/>
            <person name="Wang S."/>
            <person name="Wang H."/>
            <person name="Wang A."/>
            <person name="Jiang F."/>
            <person name="Liu H."/>
            <person name="Zhao H."/>
            <person name="Xu D."/>
            <person name="Zhang Y."/>
        </authorList>
    </citation>
    <scope>NUCLEOTIDE SEQUENCE [LARGE SCALE GENOMIC DNA]</scope>
    <source>
        <strain evidence="2">cv. Niubang</strain>
    </source>
</reference>
<proteinExistence type="predicted"/>
<name>A0ACB9DNC7_ARCLA</name>
<accession>A0ACB9DNC7</accession>
<evidence type="ECO:0000313" key="1">
    <source>
        <dbReference type="EMBL" id="KAI3747910.1"/>
    </source>
</evidence>
<dbReference type="Proteomes" id="UP001055879">
    <property type="component" value="Linkage Group LG03"/>
</dbReference>
<keyword evidence="2" id="KW-1185">Reference proteome</keyword>
<sequence>MDRCRMKCSMGCRPKILCRKMSTGLMGGMGMGSVHRCRSDGGNGNGFGSQRLLQSLWIASVTMFVADNEQADLQKGDRDLIKTVGCVKAGLLERTGTSGIGAIGAVAIRWVSLRLFLANFSSVLCLALVFAYFKHNDL</sequence>